<accession>M1VAZ5</accession>
<dbReference type="eggNOG" id="ENOG502QRW2">
    <property type="taxonomic scope" value="Eukaryota"/>
</dbReference>
<dbReference type="PANTHER" id="PTHR35498:SF1">
    <property type="entry name" value="LOW PSII ACCUMULATION-LIKE PROTEIN"/>
    <property type="match status" value="1"/>
</dbReference>
<dbReference type="KEGG" id="cme:CYME_CME159C"/>
<evidence type="ECO:0000313" key="2">
    <source>
        <dbReference type="EMBL" id="BAM79372.1"/>
    </source>
</evidence>
<dbReference type="GeneID" id="16992911"/>
<dbReference type="Proteomes" id="UP000007014">
    <property type="component" value="Chromosome 5"/>
</dbReference>
<dbReference type="EMBL" id="AP006487">
    <property type="protein sequence ID" value="BAM79372.1"/>
    <property type="molecule type" value="Genomic_DNA"/>
</dbReference>
<dbReference type="Pfam" id="PF11998">
    <property type="entry name" value="DUF3493"/>
    <property type="match status" value="1"/>
</dbReference>
<feature type="transmembrane region" description="Helical" evidence="1">
    <location>
        <begin position="129"/>
        <end position="153"/>
    </location>
</feature>
<reference evidence="2 3" key="2">
    <citation type="journal article" date="2007" name="BMC Biol.">
        <title>A 100%-complete sequence reveals unusually simple genomic features in the hot-spring red alga Cyanidioschyzon merolae.</title>
        <authorList>
            <person name="Nozaki H."/>
            <person name="Takano H."/>
            <person name="Misumi O."/>
            <person name="Terasawa K."/>
            <person name="Matsuzaki M."/>
            <person name="Maruyama S."/>
            <person name="Nishida K."/>
            <person name="Yagisawa F."/>
            <person name="Yoshida Y."/>
            <person name="Fujiwara T."/>
            <person name="Takio S."/>
            <person name="Tamura K."/>
            <person name="Chung S.J."/>
            <person name="Nakamura S."/>
            <person name="Kuroiwa H."/>
            <person name="Tanaka K."/>
            <person name="Sato N."/>
            <person name="Kuroiwa T."/>
        </authorList>
    </citation>
    <scope>NUCLEOTIDE SEQUENCE [LARGE SCALE GENOMIC DNA]</scope>
    <source>
        <strain evidence="2 3">10D</strain>
    </source>
</reference>
<dbReference type="Gramene" id="CME159CT">
    <property type="protein sequence ID" value="CME159CT"/>
    <property type="gene ID" value="CME159C"/>
</dbReference>
<dbReference type="RefSeq" id="XP_005535658.1">
    <property type="nucleotide sequence ID" value="XM_005535601.1"/>
</dbReference>
<evidence type="ECO:0000256" key="1">
    <source>
        <dbReference type="SAM" id="Phobius"/>
    </source>
</evidence>
<reference evidence="2 3" key="1">
    <citation type="journal article" date="2004" name="Nature">
        <title>Genome sequence of the ultrasmall unicellular red alga Cyanidioschyzon merolae 10D.</title>
        <authorList>
            <person name="Matsuzaki M."/>
            <person name="Misumi O."/>
            <person name="Shin-i T."/>
            <person name="Maruyama S."/>
            <person name="Takahara M."/>
            <person name="Miyagishima S."/>
            <person name="Mori T."/>
            <person name="Nishida K."/>
            <person name="Yagisawa F."/>
            <person name="Nishida K."/>
            <person name="Yoshida Y."/>
            <person name="Nishimura Y."/>
            <person name="Nakao S."/>
            <person name="Kobayashi T."/>
            <person name="Momoyama Y."/>
            <person name="Higashiyama T."/>
            <person name="Minoda A."/>
            <person name="Sano M."/>
            <person name="Nomoto H."/>
            <person name="Oishi K."/>
            <person name="Hayashi H."/>
            <person name="Ohta F."/>
            <person name="Nishizaka S."/>
            <person name="Haga S."/>
            <person name="Miura S."/>
            <person name="Morishita T."/>
            <person name="Kabeya Y."/>
            <person name="Terasawa K."/>
            <person name="Suzuki Y."/>
            <person name="Ishii Y."/>
            <person name="Asakawa S."/>
            <person name="Takano H."/>
            <person name="Ohta N."/>
            <person name="Kuroiwa H."/>
            <person name="Tanaka K."/>
            <person name="Shimizu N."/>
            <person name="Sugano S."/>
            <person name="Sato N."/>
            <person name="Nozaki H."/>
            <person name="Ogasawara N."/>
            <person name="Kohara Y."/>
            <person name="Kuroiwa T."/>
        </authorList>
    </citation>
    <scope>NUCLEOTIDE SEQUENCE [LARGE SCALE GENOMIC DNA]</scope>
    <source>
        <strain evidence="2 3">10D</strain>
    </source>
</reference>
<dbReference type="STRING" id="280699.M1VAZ5"/>
<dbReference type="InterPro" id="IPR021883">
    <property type="entry name" value="LPA1-like"/>
</dbReference>
<gene>
    <name evidence="2" type="ORF">CYME_CME159C</name>
</gene>
<dbReference type="AlphaFoldDB" id="M1VAZ5"/>
<proteinExistence type="predicted"/>
<dbReference type="OMA" id="WQLVPVY"/>
<keyword evidence="1" id="KW-0472">Membrane</keyword>
<protein>
    <submittedName>
        <fullName evidence="2">Uncharacterized protein</fullName>
    </submittedName>
</protein>
<name>M1VAZ5_CYAM1</name>
<dbReference type="OrthoDB" id="5130at2759"/>
<dbReference type="HOGENOM" id="CLU_746726_0_0_1"/>
<sequence>MVSRPARHQRQLAFTVESLWFGFVPAVCTRQCRYSRSAWVHGAACATRTAAVMPSARSSPTHKKHLRVPVACASVSSHQGTEPESRYPKPQLREARTIREPPASAALSAAQRRQLREEAEAPFRKARQFLYAGGVASATIASVIALSSLVALTGSATATESWWQAARNLGIDVTSGVLCAALYRWDDVAAKRRLERMQQGARLAALQLESEPGPRWRFPLASLRGQYRVIITVTSLEKAREWLAQAEPHSDALIQRSVVWVPVLWDAARQTPTVPSSAETRSASGVLDAWLVALDAARRRANAFWIATPANPQEWLAWIREECARASNVKPSDDLTFVIRRDGRVGARIRGLVRLPRLMADLDRLGAQAPR</sequence>
<keyword evidence="1" id="KW-1133">Transmembrane helix</keyword>
<keyword evidence="3" id="KW-1185">Reference proteome</keyword>
<organism evidence="2 3">
    <name type="scientific">Cyanidioschyzon merolae (strain NIES-3377 / 10D)</name>
    <name type="common">Unicellular red alga</name>
    <dbReference type="NCBI Taxonomy" id="280699"/>
    <lineage>
        <taxon>Eukaryota</taxon>
        <taxon>Rhodophyta</taxon>
        <taxon>Bangiophyceae</taxon>
        <taxon>Cyanidiales</taxon>
        <taxon>Cyanidiaceae</taxon>
        <taxon>Cyanidioschyzon</taxon>
    </lineage>
</organism>
<evidence type="ECO:0000313" key="3">
    <source>
        <dbReference type="Proteomes" id="UP000007014"/>
    </source>
</evidence>
<dbReference type="PANTHER" id="PTHR35498">
    <property type="entry name" value="PROTEIN LOW PSII ACCUMULATION 1, CHLOROPLASTIC"/>
    <property type="match status" value="1"/>
</dbReference>
<keyword evidence="1" id="KW-0812">Transmembrane</keyword>